<proteinExistence type="predicted"/>
<evidence type="ECO:0000256" key="1">
    <source>
        <dbReference type="ARBA" id="ARBA00022603"/>
    </source>
</evidence>
<dbReference type="RefSeq" id="WP_253479760.1">
    <property type="nucleotide sequence ID" value="NZ_JALJXV010000007.1"/>
</dbReference>
<keyword evidence="2 7" id="KW-0808">Transferase</keyword>
<dbReference type="AlphaFoldDB" id="A0AAE3G8M9"/>
<feature type="active site" description="Proton acceptor" evidence="4">
    <location>
        <position position="278"/>
    </location>
</feature>
<dbReference type="GO" id="GO:0043803">
    <property type="term" value="F:hydroxyneurosporene-O-methyltransferase activity"/>
    <property type="evidence" value="ECO:0007669"/>
    <property type="project" value="UniProtKB-EC"/>
</dbReference>
<dbReference type="Pfam" id="PF00891">
    <property type="entry name" value="Methyltransf_2"/>
    <property type="match status" value="1"/>
</dbReference>
<name>A0AAE3G8M9_9GAMM</name>
<evidence type="ECO:0000313" key="8">
    <source>
        <dbReference type="Proteomes" id="UP001205843"/>
    </source>
</evidence>
<reference evidence="7" key="1">
    <citation type="submission" date="2022-03" db="EMBL/GenBank/DDBJ databases">
        <title>Genomic Encyclopedia of Type Strains, Phase III (KMG-III): the genomes of soil and plant-associated and newly described type strains.</title>
        <authorList>
            <person name="Whitman W."/>
        </authorList>
    </citation>
    <scope>NUCLEOTIDE SEQUENCE</scope>
    <source>
        <strain evidence="7">ANL 6-2</strain>
    </source>
</reference>
<dbReference type="InterPro" id="IPR036388">
    <property type="entry name" value="WH-like_DNA-bd_sf"/>
</dbReference>
<keyword evidence="3" id="KW-0949">S-adenosyl-L-methionine</keyword>
<dbReference type="InterPro" id="IPR036390">
    <property type="entry name" value="WH_DNA-bd_sf"/>
</dbReference>
<dbReference type="Gene3D" id="1.10.10.10">
    <property type="entry name" value="Winged helix-like DNA-binding domain superfamily/Winged helix DNA-binding domain"/>
    <property type="match status" value="1"/>
</dbReference>
<dbReference type="CDD" id="cd02440">
    <property type="entry name" value="AdoMet_MTases"/>
    <property type="match status" value="1"/>
</dbReference>
<evidence type="ECO:0000256" key="4">
    <source>
        <dbReference type="PIRSR" id="PIRSR005739-1"/>
    </source>
</evidence>
<dbReference type="PROSITE" id="PS51683">
    <property type="entry name" value="SAM_OMT_II"/>
    <property type="match status" value="1"/>
</dbReference>
<dbReference type="GO" id="GO:0046983">
    <property type="term" value="F:protein dimerization activity"/>
    <property type="evidence" value="ECO:0007669"/>
    <property type="project" value="InterPro"/>
</dbReference>
<dbReference type="GO" id="GO:0008171">
    <property type="term" value="F:O-methyltransferase activity"/>
    <property type="evidence" value="ECO:0007669"/>
    <property type="project" value="InterPro"/>
</dbReference>
<dbReference type="InterPro" id="IPR001077">
    <property type="entry name" value="COMT_C"/>
</dbReference>
<dbReference type="SUPFAM" id="SSF46785">
    <property type="entry name" value="Winged helix' DNA-binding domain"/>
    <property type="match status" value="1"/>
</dbReference>
<dbReference type="PANTHER" id="PTHR43712">
    <property type="entry name" value="PUTATIVE (AFU_ORTHOLOGUE AFUA_4G14580)-RELATED"/>
    <property type="match status" value="1"/>
</dbReference>
<dbReference type="SUPFAM" id="SSF53335">
    <property type="entry name" value="S-adenosyl-L-methionine-dependent methyltransferases"/>
    <property type="match status" value="1"/>
</dbReference>
<dbReference type="Gene3D" id="3.40.50.150">
    <property type="entry name" value="Vaccinia Virus protein VP39"/>
    <property type="match status" value="1"/>
</dbReference>
<dbReference type="InterPro" id="IPR029063">
    <property type="entry name" value="SAM-dependent_MTases_sf"/>
</dbReference>
<evidence type="ECO:0000256" key="2">
    <source>
        <dbReference type="ARBA" id="ARBA00022679"/>
    </source>
</evidence>
<comment type="caution">
    <text evidence="7">The sequence shown here is derived from an EMBL/GenBank/DDBJ whole genome shotgun (WGS) entry which is preliminary data.</text>
</comment>
<accession>A0AAE3G8M9</accession>
<sequence length="375" mass="41216">MIDTLRDGFRELRNRLLSSSRFQRGAAAFWPTRPIARRRAAQLFDLCAGFVYSQVLLACVRLGLLELLAERPQSSSEVAARLNITVPAAERLLAAAVALRLAEPRSGDRYGLGNQGAVLSSMPGVAAMIEHHALLYRDMEDPVALLRKDRGDSLGSYWPYAGAQDPAQLTTEQVAPYSRLMSLSQELVSTEVLEVFSLRRFRRLMDVGGGDGTFIRNVAARWPHLQGIVADLPAVAEQATQRIREAGLQDRLSAVGVDFFRDSLPPGSDLISLIRIVHDHDDADVHALLGAVFRALDPGGTILIAEPMSATRGAEAMGDAYFGFYLLAMGKGRPRTPQEITKMLRHTGFRDIKCHRGRNPLQARIISGHKPSIKC</sequence>
<dbReference type="Pfam" id="PF08100">
    <property type="entry name" value="Dimerisation"/>
    <property type="match status" value="1"/>
</dbReference>
<dbReference type="GO" id="GO:0032259">
    <property type="term" value="P:methylation"/>
    <property type="evidence" value="ECO:0007669"/>
    <property type="project" value="UniProtKB-KW"/>
</dbReference>
<dbReference type="InterPro" id="IPR012967">
    <property type="entry name" value="COMT_dimerisation"/>
</dbReference>
<dbReference type="Proteomes" id="UP001205843">
    <property type="component" value="Unassembled WGS sequence"/>
</dbReference>
<evidence type="ECO:0000259" key="5">
    <source>
        <dbReference type="Pfam" id="PF00891"/>
    </source>
</evidence>
<dbReference type="EMBL" id="JALJXV010000007">
    <property type="protein sequence ID" value="MCP1675837.1"/>
    <property type="molecule type" value="Genomic_DNA"/>
</dbReference>
<dbReference type="InterPro" id="IPR016461">
    <property type="entry name" value="COMT-like"/>
</dbReference>
<gene>
    <name evidence="7" type="ORF">J2T57_002992</name>
</gene>
<feature type="domain" description="O-methyltransferase dimerisation" evidence="6">
    <location>
        <begin position="45"/>
        <end position="113"/>
    </location>
</feature>
<keyword evidence="8" id="KW-1185">Reference proteome</keyword>
<feature type="domain" description="O-methyltransferase C-terminal" evidence="5">
    <location>
        <begin position="172"/>
        <end position="350"/>
    </location>
</feature>
<organism evidence="7 8">
    <name type="scientific">Natronocella acetinitrilica</name>
    <dbReference type="NCBI Taxonomy" id="414046"/>
    <lineage>
        <taxon>Bacteria</taxon>
        <taxon>Pseudomonadati</taxon>
        <taxon>Pseudomonadota</taxon>
        <taxon>Gammaproteobacteria</taxon>
        <taxon>Chromatiales</taxon>
        <taxon>Ectothiorhodospiraceae</taxon>
        <taxon>Natronocella</taxon>
    </lineage>
</organism>
<dbReference type="PANTHER" id="PTHR43712:SF2">
    <property type="entry name" value="O-METHYLTRANSFERASE CICE"/>
    <property type="match status" value="1"/>
</dbReference>
<evidence type="ECO:0000313" key="7">
    <source>
        <dbReference type="EMBL" id="MCP1675837.1"/>
    </source>
</evidence>
<dbReference type="PIRSF" id="PIRSF005739">
    <property type="entry name" value="O-mtase"/>
    <property type="match status" value="1"/>
</dbReference>
<protein>
    <submittedName>
        <fullName evidence="7">Demethylspheroidene O-methyltransferase</fullName>
        <ecNumber evidence="7">2.1.1.210</ecNumber>
    </submittedName>
</protein>
<dbReference type="EC" id="2.1.1.210" evidence="7"/>
<keyword evidence="1 7" id="KW-0489">Methyltransferase</keyword>
<evidence type="ECO:0000256" key="3">
    <source>
        <dbReference type="ARBA" id="ARBA00022691"/>
    </source>
</evidence>
<evidence type="ECO:0000259" key="6">
    <source>
        <dbReference type="Pfam" id="PF08100"/>
    </source>
</evidence>